<name>A0ABW0WWB9_9ACTN</name>
<evidence type="ECO:0000313" key="9">
    <source>
        <dbReference type="Proteomes" id="UP001595975"/>
    </source>
</evidence>
<dbReference type="PANTHER" id="PTHR30287">
    <property type="entry name" value="MEMBRANE COMPONENT OF PREDICTED ABC SUPERFAMILY METABOLITE UPTAKE TRANSPORTER"/>
    <property type="match status" value="1"/>
</dbReference>
<accession>A0ABW0WWB9</accession>
<comment type="caution">
    <text evidence="8">The sequence shown here is derived from an EMBL/GenBank/DDBJ whole genome shotgun (WGS) entry which is preliminary data.</text>
</comment>
<keyword evidence="9" id="KW-1185">Reference proteome</keyword>
<dbReference type="PANTHER" id="PTHR30287:SF1">
    <property type="entry name" value="INNER MEMBRANE PROTEIN"/>
    <property type="match status" value="1"/>
</dbReference>
<evidence type="ECO:0000256" key="5">
    <source>
        <dbReference type="ARBA" id="ARBA00023136"/>
    </source>
</evidence>
<feature type="transmembrane region" description="Helical" evidence="6">
    <location>
        <begin position="202"/>
        <end position="220"/>
    </location>
</feature>
<reference evidence="9" key="1">
    <citation type="journal article" date="2019" name="Int. J. Syst. Evol. Microbiol.">
        <title>The Global Catalogue of Microorganisms (GCM) 10K type strain sequencing project: providing services to taxonomists for standard genome sequencing and annotation.</title>
        <authorList>
            <consortium name="The Broad Institute Genomics Platform"/>
            <consortium name="The Broad Institute Genome Sequencing Center for Infectious Disease"/>
            <person name="Wu L."/>
            <person name="Ma J."/>
        </authorList>
    </citation>
    <scope>NUCLEOTIDE SEQUENCE [LARGE SCALE GENOMIC DNA]</scope>
    <source>
        <strain evidence="9">CGMCC 4.1437</strain>
    </source>
</reference>
<dbReference type="EMBL" id="JBHSOF010000005">
    <property type="protein sequence ID" value="MFC5662587.1"/>
    <property type="molecule type" value="Genomic_DNA"/>
</dbReference>
<keyword evidence="3 6" id="KW-0812">Transmembrane</keyword>
<organism evidence="8 9">
    <name type="scientific">Kitasatospora misakiensis</name>
    <dbReference type="NCBI Taxonomy" id="67330"/>
    <lineage>
        <taxon>Bacteria</taxon>
        <taxon>Bacillati</taxon>
        <taxon>Actinomycetota</taxon>
        <taxon>Actinomycetes</taxon>
        <taxon>Kitasatosporales</taxon>
        <taxon>Streptomycetaceae</taxon>
        <taxon>Kitasatospora</taxon>
    </lineage>
</organism>
<keyword evidence="2" id="KW-1003">Cell membrane</keyword>
<evidence type="ECO:0000256" key="6">
    <source>
        <dbReference type="SAM" id="Phobius"/>
    </source>
</evidence>
<evidence type="ECO:0000313" key="8">
    <source>
        <dbReference type="EMBL" id="MFC5662587.1"/>
    </source>
</evidence>
<feature type="transmembrane region" description="Helical" evidence="6">
    <location>
        <begin position="62"/>
        <end position="83"/>
    </location>
</feature>
<feature type="transmembrane region" description="Helical" evidence="6">
    <location>
        <begin position="423"/>
        <end position="444"/>
    </location>
</feature>
<evidence type="ECO:0000256" key="4">
    <source>
        <dbReference type="ARBA" id="ARBA00022989"/>
    </source>
</evidence>
<dbReference type="RefSeq" id="WP_380224336.1">
    <property type="nucleotide sequence ID" value="NZ_JBHSOF010000005.1"/>
</dbReference>
<feature type="domain" description="ABC3 transporter permease C-terminal" evidence="7">
    <location>
        <begin position="63"/>
        <end position="183"/>
    </location>
</feature>
<feature type="transmembrane region" description="Helical" evidence="6">
    <location>
        <begin position="289"/>
        <end position="310"/>
    </location>
</feature>
<feature type="transmembrane region" description="Helical" evidence="6">
    <location>
        <begin position="111"/>
        <end position="134"/>
    </location>
</feature>
<comment type="subcellular location">
    <subcellularLocation>
        <location evidence="1">Cell membrane</location>
        <topology evidence="1">Multi-pass membrane protein</topology>
    </subcellularLocation>
</comment>
<feature type="transmembrane region" description="Helical" evidence="6">
    <location>
        <begin position="154"/>
        <end position="175"/>
    </location>
</feature>
<evidence type="ECO:0000259" key="7">
    <source>
        <dbReference type="Pfam" id="PF02687"/>
    </source>
</evidence>
<dbReference type="InterPro" id="IPR038766">
    <property type="entry name" value="Membrane_comp_ABC_pdt"/>
</dbReference>
<keyword evidence="4 6" id="KW-1133">Transmembrane helix</keyword>
<dbReference type="InterPro" id="IPR003838">
    <property type="entry name" value="ABC3_permease_C"/>
</dbReference>
<feature type="transmembrane region" description="Helical" evidence="6">
    <location>
        <begin position="389"/>
        <end position="411"/>
    </location>
</feature>
<keyword evidence="5 6" id="KW-0472">Membrane</keyword>
<sequence>MVSLVLGQLRRRPAAFAGLAAALLLAIATVTLFGSLFAADLATPEAVRRTAAGPGVMVIAGAFGEIAVLVAFFVVVNALGFALRQQHRELALLRTVAATPRQTRRLVRGQVVATTLLVAVPGWALGAVAARRFLAALQQRGMAAPDARVPGTPVPMLVALGAALLLGLAASAVAARRISRIAPAAALTASATEQARTGVPRLLVGAGVLVGGGLLLRLSATRPADQVDRAGQAALLGSLVLLVAVALTGPFAARLLAGVLGLPLRALAPGAGWLADANLRGYARRLSSAVVPVAMLVGLSGTMSIMTFTAEHAAAAASSASSAVSATSATSATDVWLRQAELGMLVCFATVSVVNTLVAVTADRRREFALLRLVGATRPQLLRMLSAEAVLTTAVGVLLGAVVAGAASAAFSTAVTGSAVPSVPVATCGWIVAGAAALTVPGILATGRWAVGGPAAELVGGGRD</sequence>
<feature type="transmembrane region" description="Helical" evidence="6">
    <location>
        <begin position="342"/>
        <end position="362"/>
    </location>
</feature>
<feature type="domain" description="ABC3 transporter permease C-terminal" evidence="7">
    <location>
        <begin position="344"/>
        <end position="440"/>
    </location>
</feature>
<evidence type="ECO:0000256" key="2">
    <source>
        <dbReference type="ARBA" id="ARBA00022475"/>
    </source>
</evidence>
<evidence type="ECO:0000256" key="3">
    <source>
        <dbReference type="ARBA" id="ARBA00022692"/>
    </source>
</evidence>
<dbReference type="Proteomes" id="UP001595975">
    <property type="component" value="Unassembled WGS sequence"/>
</dbReference>
<feature type="transmembrane region" description="Helical" evidence="6">
    <location>
        <begin position="232"/>
        <end position="257"/>
    </location>
</feature>
<evidence type="ECO:0000256" key="1">
    <source>
        <dbReference type="ARBA" id="ARBA00004651"/>
    </source>
</evidence>
<protein>
    <submittedName>
        <fullName evidence="8">FtsX-like permease family protein</fullName>
    </submittedName>
</protein>
<dbReference type="Pfam" id="PF02687">
    <property type="entry name" value="FtsX"/>
    <property type="match status" value="2"/>
</dbReference>
<proteinExistence type="predicted"/>
<gene>
    <name evidence="8" type="ORF">ACFP3U_06270</name>
</gene>